<dbReference type="AlphaFoldDB" id="A0A9P9DQM0"/>
<gene>
    <name evidence="2" type="ORF">B0J13DRAFT_531596</name>
</gene>
<dbReference type="Proteomes" id="UP000717696">
    <property type="component" value="Unassembled WGS sequence"/>
</dbReference>
<proteinExistence type="predicted"/>
<evidence type="ECO:0000313" key="2">
    <source>
        <dbReference type="EMBL" id="KAH7123488.1"/>
    </source>
</evidence>
<comment type="caution">
    <text evidence="2">The sequence shown here is derived from an EMBL/GenBank/DDBJ whole genome shotgun (WGS) entry which is preliminary data.</text>
</comment>
<feature type="compositionally biased region" description="Basic and acidic residues" evidence="1">
    <location>
        <begin position="118"/>
        <end position="141"/>
    </location>
</feature>
<reference evidence="2" key="1">
    <citation type="journal article" date="2021" name="Nat. Commun.">
        <title>Genetic determinants of endophytism in the Arabidopsis root mycobiome.</title>
        <authorList>
            <person name="Mesny F."/>
            <person name="Miyauchi S."/>
            <person name="Thiergart T."/>
            <person name="Pickel B."/>
            <person name="Atanasova L."/>
            <person name="Karlsson M."/>
            <person name="Huettel B."/>
            <person name="Barry K.W."/>
            <person name="Haridas S."/>
            <person name="Chen C."/>
            <person name="Bauer D."/>
            <person name="Andreopoulos W."/>
            <person name="Pangilinan J."/>
            <person name="LaButti K."/>
            <person name="Riley R."/>
            <person name="Lipzen A."/>
            <person name="Clum A."/>
            <person name="Drula E."/>
            <person name="Henrissat B."/>
            <person name="Kohler A."/>
            <person name="Grigoriev I.V."/>
            <person name="Martin F.M."/>
            <person name="Hacquard S."/>
        </authorList>
    </citation>
    <scope>NUCLEOTIDE SEQUENCE</scope>
    <source>
        <strain evidence="2">MPI-CAGE-AT-0021</strain>
    </source>
</reference>
<protein>
    <recommendedName>
        <fullName evidence="4">Protein kinase domain-containing protein</fullName>
    </recommendedName>
</protein>
<feature type="region of interest" description="Disordered" evidence="1">
    <location>
        <begin position="109"/>
        <end position="141"/>
    </location>
</feature>
<evidence type="ECO:0000256" key="1">
    <source>
        <dbReference type="SAM" id="MobiDB-lite"/>
    </source>
</evidence>
<dbReference type="PANTHER" id="PTHR37542">
    <property type="entry name" value="HELO DOMAIN-CONTAINING PROTEIN-RELATED"/>
    <property type="match status" value="1"/>
</dbReference>
<organism evidence="2 3">
    <name type="scientific">Dactylonectria estremocensis</name>
    <dbReference type="NCBI Taxonomy" id="1079267"/>
    <lineage>
        <taxon>Eukaryota</taxon>
        <taxon>Fungi</taxon>
        <taxon>Dikarya</taxon>
        <taxon>Ascomycota</taxon>
        <taxon>Pezizomycotina</taxon>
        <taxon>Sordariomycetes</taxon>
        <taxon>Hypocreomycetidae</taxon>
        <taxon>Hypocreales</taxon>
        <taxon>Nectriaceae</taxon>
        <taxon>Dactylonectria</taxon>
    </lineage>
</organism>
<sequence>MLSLIYKVPHQGSAPETLRDWIIRDEQKEYELVKRENVVRSREVDPQLRSKEKWEISREEYKILVECKKLETERHKHQLNLPGRYFIAWALASTLYNIHASGWFNQDGLSEDGSTPDDSGKNKEDDTKPEGQTKEETDYHADFDDELEPAKAQGFDLEHELCNHPERYKGGTATYENKHDIYSLGVSLREIGNWFTIFMEMSTAIATARQSSSPPSPVHIKLLQEQIRLRSKDPRLVNKMGPVYGEIVRRCLIGSFECLDEDWKGDDGGDAAC</sequence>
<dbReference type="PANTHER" id="PTHR37542:SF3">
    <property type="entry name" value="PRION-INHIBITION AND PROPAGATION HELO DOMAIN-CONTAINING PROTEIN"/>
    <property type="match status" value="1"/>
</dbReference>
<name>A0A9P9DQM0_9HYPO</name>
<accession>A0A9P9DQM0</accession>
<dbReference type="OrthoDB" id="1911848at2759"/>
<keyword evidence="3" id="KW-1185">Reference proteome</keyword>
<dbReference type="EMBL" id="JAGMUU010000025">
    <property type="protein sequence ID" value="KAH7123488.1"/>
    <property type="molecule type" value="Genomic_DNA"/>
</dbReference>
<evidence type="ECO:0000313" key="3">
    <source>
        <dbReference type="Proteomes" id="UP000717696"/>
    </source>
</evidence>
<evidence type="ECO:0008006" key="4">
    <source>
        <dbReference type="Google" id="ProtNLM"/>
    </source>
</evidence>